<protein>
    <recommendedName>
        <fullName evidence="3">O-succinylhomoserine sulfhydrylase</fullName>
        <shortName evidence="3">OSH sulfhydrylase</shortName>
        <shortName evidence="3">OSHS sulfhydrylase</shortName>
        <ecNumber evidence="3">2.5.1.-</ecNumber>
    </recommendedName>
</protein>
<dbReference type="FunFam" id="3.40.640.10:FF:000046">
    <property type="entry name" value="Cystathionine gamma-lyase"/>
    <property type="match status" value="1"/>
</dbReference>
<dbReference type="GO" id="GO:0005737">
    <property type="term" value="C:cytoplasm"/>
    <property type="evidence" value="ECO:0007669"/>
    <property type="project" value="TreeGrafter"/>
</dbReference>
<dbReference type="PANTHER" id="PTHR11808">
    <property type="entry name" value="TRANS-SULFURATION ENZYME FAMILY MEMBER"/>
    <property type="match status" value="1"/>
</dbReference>
<feature type="modified residue" description="N6-(pyridoxal phosphate)lysine" evidence="3 4">
    <location>
        <position position="208"/>
    </location>
</feature>
<evidence type="ECO:0000256" key="3">
    <source>
        <dbReference type="HAMAP-Rule" id="MF_02056"/>
    </source>
</evidence>
<dbReference type="GO" id="GO:0016846">
    <property type="term" value="F:carbon-sulfur lyase activity"/>
    <property type="evidence" value="ECO:0007669"/>
    <property type="project" value="TreeGrafter"/>
</dbReference>
<dbReference type="InterPro" id="IPR015424">
    <property type="entry name" value="PyrdxlP-dep_Trfase"/>
</dbReference>
<dbReference type="GO" id="GO:0030170">
    <property type="term" value="F:pyridoxal phosphate binding"/>
    <property type="evidence" value="ECO:0007669"/>
    <property type="project" value="UniProtKB-UniRule"/>
</dbReference>
<dbReference type="InterPro" id="IPR000277">
    <property type="entry name" value="Cys/Met-Metab_PyrdxlP-dep_enz"/>
</dbReference>
<dbReference type="PANTHER" id="PTHR11808:SF80">
    <property type="entry name" value="CYSTATHIONINE GAMMA-LYASE"/>
    <property type="match status" value="1"/>
</dbReference>
<dbReference type="NCBIfam" id="NF006003">
    <property type="entry name" value="PRK08133.1"/>
    <property type="match status" value="1"/>
</dbReference>
<evidence type="ECO:0000313" key="6">
    <source>
        <dbReference type="EMBL" id="KEP99930.1"/>
    </source>
</evidence>
<dbReference type="CDD" id="cd00614">
    <property type="entry name" value="CGS_like"/>
    <property type="match status" value="1"/>
</dbReference>
<accession>A0A074V418</accession>
<dbReference type="AlphaFoldDB" id="A0A074V418"/>
<dbReference type="GO" id="GO:0016765">
    <property type="term" value="F:transferase activity, transferring alkyl or aryl (other than methyl) groups"/>
    <property type="evidence" value="ECO:0007669"/>
    <property type="project" value="UniProtKB-UniRule"/>
</dbReference>
<dbReference type="EC" id="2.5.1.-" evidence="3"/>
<dbReference type="SUPFAM" id="SSF53383">
    <property type="entry name" value="PLP-dependent transferases"/>
    <property type="match status" value="1"/>
</dbReference>
<dbReference type="GO" id="GO:0019346">
    <property type="term" value="P:transsulfuration"/>
    <property type="evidence" value="ECO:0007669"/>
    <property type="project" value="InterPro"/>
</dbReference>
<dbReference type="InterPro" id="IPR006234">
    <property type="entry name" value="O-succ-hSer_sulfhydrylase"/>
</dbReference>
<keyword evidence="3" id="KW-0486">Methionine biosynthesis</keyword>
<sequence length="394" mass="42211">MSTLQLHPETIAIRGAKEQTPYNEHNSALFLTSSFMFENAETGASLFAGSTQGYTYTRTNNPTVAAFQARVAQLEQGEAGLATSTGMAAINATFLALLKAGDHLVASKSLFGTTIGLLNNILPRFGIEVTLVSQTDITEWQAAIRPNTRMLFVETPSNPLNELADITKLAEIAHNNQAILVVDNSFLSPALQQPLCLGADLSVESATKAIDGHGRVMGGVICGSAALVNEIFLHVRTTGEVLSPFNAWILLSGLETLYIRMEKQCANALEVAQFLSTQPQVITVHYTGLSNHPQKSLVQKQQQGGGIVVAFEVKGGEKAAWQVIDMLTLFSKTGNLGDVKSTVTHPWTTTHGRMPPEAKLEAGIQPGLIRLSVGLEHASDLKADLANALSKINI</sequence>
<dbReference type="Gene3D" id="3.90.1150.10">
    <property type="entry name" value="Aspartate Aminotransferase, domain 1"/>
    <property type="match status" value="1"/>
</dbReference>
<reference evidence="6 7" key="1">
    <citation type="journal article" date="2014" name="PLoS Genet.">
        <title>Hidden diversity in honey bee gut symbionts detected by single-cell genomics.</title>
        <authorList>
            <person name="Engel P."/>
            <person name="Stepanauskas R."/>
            <person name="Moran N."/>
        </authorList>
    </citation>
    <scope>NUCLEOTIDE SEQUENCE [LARGE SCALE GENOMIC DNA]</scope>
    <source>
        <strain evidence="6 7">SCGC AB-598-J21</strain>
    </source>
</reference>
<comment type="pathway">
    <text evidence="3">Amino-acid biosynthesis; L-methionine biosynthesis via de novo pathway; L-homocysteine from O-succinyl-L-homoserine: step 1/1.</text>
</comment>
<comment type="cofactor">
    <cofactor evidence="1 3 5">
        <name>pyridoxal 5'-phosphate</name>
        <dbReference type="ChEBI" id="CHEBI:597326"/>
    </cofactor>
</comment>
<evidence type="ECO:0000256" key="1">
    <source>
        <dbReference type="ARBA" id="ARBA00001933"/>
    </source>
</evidence>
<proteinExistence type="inferred from homology"/>
<evidence type="ECO:0000256" key="5">
    <source>
        <dbReference type="RuleBase" id="RU362118"/>
    </source>
</evidence>
<dbReference type="InterPro" id="IPR015421">
    <property type="entry name" value="PyrdxlP-dep_Trfase_major"/>
</dbReference>
<evidence type="ECO:0000313" key="7">
    <source>
        <dbReference type="Proteomes" id="UP000027644"/>
    </source>
</evidence>
<evidence type="ECO:0000256" key="2">
    <source>
        <dbReference type="ARBA" id="ARBA00022898"/>
    </source>
</evidence>
<keyword evidence="3" id="KW-0028">Amino-acid biosynthesis</keyword>
<comment type="similarity">
    <text evidence="3">Belongs to the trans-sulfuration enzymes family. MetZ subfamily.</text>
</comment>
<dbReference type="Pfam" id="PF01053">
    <property type="entry name" value="Cys_Met_Meta_PP"/>
    <property type="match status" value="1"/>
</dbReference>
<evidence type="ECO:0000256" key="4">
    <source>
        <dbReference type="PIRSR" id="PIRSR001434-2"/>
    </source>
</evidence>
<comment type="subunit">
    <text evidence="3">Homotetramer.</text>
</comment>
<comment type="function">
    <text evidence="3">Catalyzes the formation of L-homocysteine from O-succinyl-L-homoserine (OSHS) and hydrogen sulfide.</text>
</comment>
<dbReference type="NCBIfam" id="TIGR01325">
    <property type="entry name" value="O_suc_HS_sulf"/>
    <property type="match status" value="1"/>
</dbReference>
<name>A0A074V418_9NEIS</name>
<comment type="caution">
    <text evidence="6">The sequence shown here is derived from an EMBL/GenBank/DDBJ whole genome shotgun (WGS) entry which is preliminary data.</text>
</comment>
<dbReference type="Gene3D" id="3.40.640.10">
    <property type="entry name" value="Type I PLP-dependent aspartate aminotransferase-like (Major domain)"/>
    <property type="match status" value="1"/>
</dbReference>
<dbReference type="PIRSF" id="PIRSF001434">
    <property type="entry name" value="CGS"/>
    <property type="match status" value="1"/>
</dbReference>
<keyword evidence="2 3" id="KW-0663">Pyridoxal phosphate</keyword>
<keyword evidence="6" id="KW-0456">Lyase</keyword>
<dbReference type="Proteomes" id="UP000027644">
    <property type="component" value="Unassembled WGS sequence"/>
</dbReference>
<dbReference type="UniPathway" id="UPA00051">
    <property type="reaction ID" value="UER00449"/>
</dbReference>
<comment type="catalytic activity">
    <reaction evidence="3">
        <text>O-succinyl-L-homoserine + hydrogen sulfide = L-homocysteine + succinate</text>
        <dbReference type="Rhea" id="RHEA:27826"/>
        <dbReference type="ChEBI" id="CHEBI:29919"/>
        <dbReference type="ChEBI" id="CHEBI:30031"/>
        <dbReference type="ChEBI" id="CHEBI:57661"/>
        <dbReference type="ChEBI" id="CHEBI:58199"/>
    </reaction>
</comment>
<dbReference type="GO" id="GO:0071266">
    <property type="term" value="P:'de novo' L-methionine biosynthetic process"/>
    <property type="evidence" value="ECO:0007669"/>
    <property type="project" value="UniProtKB-UniRule"/>
</dbReference>
<gene>
    <name evidence="3" type="primary">metZ</name>
    <name evidence="6" type="ORF">SASC598J21_023670</name>
</gene>
<dbReference type="GO" id="GO:0071268">
    <property type="term" value="P:homocysteine biosynthetic process"/>
    <property type="evidence" value="ECO:0007669"/>
    <property type="project" value="InterPro"/>
</dbReference>
<dbReference type="EMBL" id="AVQL01000456">
    <property type="protein sequence ID" value="KEP99930.1"/>
    <property type="molecule type" value="Genomic_DNA"/>
</dbReference>
<dbReference type="InterPro" id="IPR015422">
    <property type="entry name" value="PyrdxlP-dep_Trfase_small"/>
</dbReference>
<organism evidence="6 7">
    <name type="scientific">Snodgrassella alvi SCGC AB-598-J21</name>
    <dbReference type="NCBI Taxonomy" id="1385367"/>
    <lineage>
        <taxon>Bacteria</taxon>
        <taxon>Pseudomonadati</taxon>
        <taxon>Pseudomonadota</taxon>
        <taxon>Betaproteobacteria</taxon>
        <taxon>Neisseriales</taxon>
        <taxon>Neisseriaceae</taxon>
        <taxon>Snodgrassella</taxon>
    </lineage>
</organism>
<keyword evidence="3" id="KW-0808">Transferase</keyword>
<dbReference type="HAMAP" id="MF_02056">
    <property type="entry name" value="MetZ"/>
    <property type="match status" value="1"/>
</dbReference>